<keyword evidence="1" id="KW-0812">Transmembrane</keyword>
<sequence length="150" mass="17159">MIKRQKSTFFSIGIKDIIPFMAVFWALGISRIIILIVPFRVISSWIGTLNKETPIVNSKNKTDSLIRIRKMILRVSFKTPWESNCLTQALCAHWILRLKSIEHTTYIGVKLSKSNTLESHAWLRSGNTIITGHNGFEKYTVVSTHALFIN</sequence>
<reference evidence="4" key="1">
    <citation type="submission" date="2016-10" db="EMBL/GenBank/DDBJ databases">
        <authorList>
            <person name="Varghese N."/>
            <person name="Submissions S."/>
        </authorList>
    </citation>
    <scope>NUCLEOTIDE SEQUENCE [LARGE SCALE GENOMIC DNA]</scope>
    <source>
        <strain evidence="4">CGMCC 1.12402</strain>
    </source>
</reference>
<dbReference type="InterPro" id="IPR053521">
    <property type="entry name" value="McjB-like"/>
</dbReference>
<protein>
    <submittedName>
        <fullName evidence="3">Dihydroorotate oxidase B, electron transfer subunit</fullName>
    </submittedName>
</protein>
<gene>
    <name evidence="3" type="ORF">SAMN05216290_2809</name>
</gene>
<dbReference type="Pfam" id="PF13471">
    <property type="entry name" value="Transglut_core3"/>
    <property type="match status" value="1"/>
</dbReference>
<dbReference type="NCBIfam" id="NF033537">
    <property type="entry name" value="lasso_biosyn_B2"/>
    <property type="match status" value="1"/>
</dbReference>
<dbReference type="AlphaFoldDB" id="A0A1I0QWT3"/>
<dbReference type="RefSeq" id="WP_090259193.1">
    <property type="nucleotide sequence ID" value="NZ_RBHZ01000002.1"/>
</dbReference>
<dbReference type="OrthoDB" id="671090at2"/>
<organism evidence="3 4">
    <name type="scientific">Roseivirga pacifica</name>
    <dbReference type="NCBI Taxonomy" id="1267423"/>
    <lineage>
        <taxon>Bacteria</taxon>
        <taxon>Pseudomonadati</taxon>
        <taxon>Bacteroidota</taxon>
        <taxon>Cytophagia</taxon>
        <taxon>Cytophagales</taxon>
        <taxon>Roseivirgaceae</taxon>
        <taxon>Roseivirga</taxon>
    </lineage>
</organism>
<proteinExistence type="predicted"/>
<evidence type="ECO:0000259" key="2">
    <source>
        <dbReference type="Pfam" id="PF13471"/>
    </source>
</evidence>
<keyword evidence="1" id="KW-0472">Membrane</keyword>
<feature type="domain" description="Microcin J25-processing protein McjB C-terminal" evidence="2">
    <location>
        <begin position="35"/>
        <end position="144"/>
    </location>
</feature>
<dbReference type="EMBL" id="FOIR01000002">
    <property type="protein sequence ID" value="SEW31987.1"/>
    <property type="molecule type" value="Genomic_DNA"/>
</dbReference>
<name>A0A1I0QWT3_9BACT</name>
<accession>A0A1I0QWT3</accession>
<keyword evidence="1" id="KW-1133">Transmembrane helix</keyword>
<evidence type="ECO:0000313" key="4">
    <source>
        <dbReference type="Proteomes" id="UP000199437"/>
    </source>
</evidence>
<dbReference type="InterPro" id="IPR032708">
    <property type="entry name" value="McjB_C"/>
</dbReference>
<feature type="transmembrane region" description="Helical" evidence="1">
    <location>
        <begin position="20"/>
        <end position="41"/>
    </location>
</feature>
<evidence type="ECO:0000313" key="3">
    <source>
        <dbReference type="EMBL" id="SEW31987.1"/>
    </source>
</evidence>
<dbReference type="Proteomes" id="UP000199437">
    <property type="component" value="Unassembled WGS sequence"/>
</dbReference>
<dbReference type="STRING" id="1267423.SAMN05216290_2809"/>
<evidence type="ECO:0000256" key="1">
    <source>
        <dbReference type="SAM" id="Phobius"/>
    </source>
</evidence>
<keyword evidence="4" id="KW-1185">Reference proteome</keyword>